<keyword evidence="2" id="KW-1185">Reference proteome</keyword>
<dbReference type="EMBL" id="JANQDX010000014">
    <property type="protein sequence ID" value="KAL0911855.1"/>
    <property type="molecule type" value="Genomic_DNA"/>
</dbReference>
<evidence type="ECO:0000313" key="1">
    <source>
        <dbReference type="EMBL" id="KAL0911855.1"/>
    </source>
</evidence>
<sequence>MLSRFPVFKASSSLCRVQGPKSPHFHMGLVQQSCWLLLLVQRESPFPPSTRISRSRVSKRQEGFGFYCKLSSQFLSLSPDRLFLPQSPSAYTSLQLRLNQIRFALQNFLCNGFSYFVKTWMACLKLGSKSDAFHRQGLACCVLMLYTTELLRHPLY</sequence>
<name>A0ABD0UH91_DENTH</name>
<gene>
    <name evidence="1" type="ORF">M5K25_017782</name>
</gene>
<protein>
    <submittedName>
        <fullName evidence="1">Uncharacterized protein</fullName>
    </submittedName>
</protein>
<dbReference type="Proteomes" id="UP001552299">
    <property type="component" value="Unassembled WGS sequence"/>
</dbReference>
<accession>A0ABD0UH91</accession>
<dbReference type="AlphaFoldDB" id="A0ABD0UH91"/>
<comment type="caution">
    <text evidence="1">The sequence shown here is derived from an EMBL/GenBank/DDBJ whole genome shotgun (WGS) entry which is preliminary data.</text>
</comment>
<proteinExistence type="predicted"/>
<reference evidence="1 2" key="1">
    <citation type="journal article" date="2024" name="Plant Biotechnol. J.">
        <title>Dendrobium thyrsiflorum genome and its molecular insights into genes involved in important horticultural traits.</title>
        <authorList>
            <person name="Chen B."/>
            <person name="Wang J.Y."/>
            <person name="Zheng P.J."/>
            <person name="Li K.L."/>
            <person name="Liang Y.M."/>
            <person name="Chen X.F."/>
            <person name="Zhang C."/>
            <person name="Zhao X."/>
            <person name="He X."/>
            <person name="Zhang G.Q."/>
            <person name="Liu Z.J."/>
            <person name="Xu Q."/>
        </authorList>
    </citation>
    <scope>NUCLEOTIDE SEQUENCE [LARGE SCALE GENOMIC DNA]</scope>
    <source>
        <strain evidence="1">GZMU011</strain>
    </source>
</reference>
<evidence type="ECO:0000313" key="2">
    <source>
        <dbReference type="Proteomes" id="UP001552299"/>
    </source>
</evidence>
<organism evidence="1 2">
    <name type="scientific">Dendrobium thyrsiflorum</name>
    <name type="common">Pinecone-like raceme dendrobium</name>
    <name type="synonym">Orchid</name>
    <dbReference type="NCBI Taxonomy" id="117978"/>
    <lineage>
        <taxon>Eukaryota</taxon>
        <taxon>Viridiplantae</taxon>
        <taxon>Streptophyta</taxon>
        <taxon>Embryophyta</taxon>
        <taxon>Tracheophyta</taxon>
        <taxon>Spermatophyta</taxon>
        <taxon>Magnoliopsida</taxon>
        <taxon>Liliopsida</taxon>
        <taxon>Asparagales</taxon>
        <taxon>Orchidaceae</taxon>
        <taxon>Epidendroideae</taxon>
        <taxon>Malaxideae</taxon>
        <taxon>Dendrobiinae</taxon>
        <taxon>Dendrobium</taxon>
    </lineage>
</organism>